<name>A0ABM0USY3_CAMSA</name>
<evidence type="ECO:0000313" key="2">
    <source>
        <dbReference type="Proteomes" id="UP000694864"/>
    </source>
</evidence>
<evidence type="ECO:0000256" key="1">
    <source>
        <dbReference type="SAM" id="MobiDB-lite"/>
    </source>
</evidence>
<reference evidence="3" key="2">
    <citation type="submission" date="2025-08" db="UniProtKB">
        <authorList>
            <consortium name="RefSeq"/>
        </authorList>
    </citation>
    <scope>IDENTIFICATION</scope>
    <source>
        <tissue evidence="3">Leaf</tissue>
    </source>
</reference>
<proteinExistence type="predicted"/>
<evidence type="ECO:0000313" key="3">
    <source>
        <dbReference type="RefSeq" id="XP_010445796.1"/>
    </source>
</evidence>
<dbReference type="RefSeq" id="XP_010445796.1">
    <property type="nucleotide sequence ID" value="XM_010447494.2"/>
</dbReference>
<dbReference type="GeneID" id="104728529"/>
<reference evidence="2" key="1">
    <citation type="journal article" date="2014" name="Nat. Commun.">
        <title>The emerging biofuel crop Camelina sativa retains a highly undifferentiated hexaploid genome structure.</title>
        <authorList>
            <person name="Kagale S."/>
            <person name="Koh C."/>
            <person name="Nixon J."/>
            <person name="Bollina V."/>
            <person name="Clarke W.E."/>
            <person name="Tuteja R."/>
            <person name="Spillane C."/>
            <person name="Robinson S.J."/>
            <person name="Links M.G."/>
            <person name="Clarke C."/>
            <person name="Higgins E.E."/>
            <person name="Huebert T."/>
            <person name="Sharpe A.G."/>
            <person name="Parkin I.A."/>
        </authorList>
    </citation>
    <scope>NUCLEOTIDE SEQUENCE [LARGE SCALE GENOMIC DNA]</scope>
    <source>
        <strain evidence="2">cv. DH55</strain>
    </source>
</reference>
<keyword evidence="2" id="KW-1185">Reference proteome</keyword>
<protein>
    <submittedName>
        <fullName evidence="3">DNA replication licensing factor MCM3</fullName>
    </submittedName>
</protein>
<dbReference type="Proteomes" id="UP000694864">
    <property type="component" value="Chromosome 11"/>
</dbReference>
<gene>
    <name evidence="3" type="primary">LOC104728529</name>
</gene>
<feature type="region of interest" description="Disordered" evidence="1">
    <location>
        <begin position="1"/>
        <end position="53"/>
    </location>
</feature>
<accession>A0ABM0USY3</accession>
<organism evidence="2 3">
    <name type="scientific">Camelina sativa</name>
    <name type="common">False flax</name>
    <name type="synonym">Myagrum sativum</name>
    <dbReference type="NCBI Taxonomy" id="90675"/>
    <lineage>
        <taxon>Eukaryota</taxon>
        <taxon>Viridiplantae</taxon>
        <taxon>Streptophyta</taxon>
        <taxon>Embryophyta</taxon>
        <taxon>Tracheophyta</taxon>
        <taxon>Spermatophyta</taxon>
        <taxon>Magnoliopsida</taxon>
        <taxon>eudicotyledons</taxon>
        <taxon>Gunneridae</taxon>
        <taxon>Pentapetalae</taxon>
        <taxon>rosids</taxon>
        <taxon>malvids</taxon>
        <taxon>Brassicales</taxon>
        <taxon>Brassicaceae</taxon>
        <taxon>Camelineae</taxon>
        <taxon>Camelina</taxon>
    </lineage>
</organism>
<sequence length="140" mass="15405">MPLQELTEKQEVTKTDAEAARGNQRSSNEDGAENDAANVDSETAAPMEVVDEPPVEQFSGTVSAARIKVFERVFGQPHAVDTQARIDDISIADTQTIVNNNRVGASRYSVDEIIALLEVLKWTVEALQIMHVDRVILELD</sequence>
<feature type="compositionally biased region" description="Basic and acidic residues" evidence="1">
    <location>
        <begin position="1"/>
        <end position="19"/>
    </location>
</feature>